<dbReference type="HAMAP" id="MF_03193">
    <property type="entry name" value="COQ6_monooxygenase"/>
    <property type="match status" value="1"/>
</dbReference>
<dbReference type="EC" id="1.14.15.46" evidence="11"/>
<comment type="catalytic activity">
    <reaction evidence="11">
        <text>a 4-hydroxy-3-(all-trans-polyprenyl)benzoate + 2 reduced [2Fe-2S]-[ferredoxin] + O2 + 2 H(+) = a 3,4-dihydroxy-5-(all-trans-polyprenyl)benzoate + 2 oxidized [2Fe-2S]-[ferredoxin] + H2O</text>
        <dbReference type="Rhea" id="RHEA:81195"/>
        <dbReference type="Rhea" id="RHEA-COMP:9514"/>
        <dbReference type="Rhea" id="RHEA-COMP:10000"/>
        <dbReference type="Rhea" id="RHEA-COMP:10001"/>
        <dbReference type="Rhea" id="RHEA-COMP:10930"/>
        <dbReference type="ChEBI" id="CHEBI:15377"/>
        <dbReference type="ChEBI" id="CHEBI:15378"/>
        <dbReference type="ChEBI" id="CHEBI:15379"/>
        <dbReference type="ChEBI" id="CHEBI:33737"/>
        <dbReference type="ChEBI" id="CHEBI:33738"/>
        <dbReference type="ChEBI" id="CHEBI:64694"/>
        <dbReference type="ChEBI" id="CHEBI:78396"/>
        <dbReference type="EC" id="1.14.15.45"/>
    </reaction>
</comment>
<evidence type="ECO:0000256" key="5">
    <source>
        <dbReference type="ARBA" id="ARBA00022792"/>
    </source>
</evidence>
<proteinExistence type="inferred from homology"/>
<dbReference type="Pfam" id="PF01494">
    <property type="entry name" value="FAD_binding_3"/>
    <property type="match status" value="2"/>
</dbReference>
<evidence type="ECO:0000256" key="8">
    <source>
        <dbReference type="ARBA" id="ARBA00023033"/>
    </source>
</evidence>
<comment type="cofactor">
    <cofactor evidence="1 11">
        <name>FAD</name>
        <dbReference type="ChEBI" id="CHEBI:57692"/>
    </cofactor>
</comment>
<comment type="subunit">
    <text evidence="11">Component of a multi-subunit COQ enzyme complex.</text>
</comment>
<dbReference type="InterPro" id="IPR036188">
    <property type="entry name" value="FAD/NAD-bd_sf"/>
</dbReference>
<comment type="pathway">
    <text evidence="11">Cofactor biosynthesis; ubiquinone biosynthesis.</text>
</comment>
<comment type="catalytic activity">
    <reaction evidence="11">
        <text>a 2-methoxy-6-(all-trans-polyprenyl)phenol + 2 reduced [2Fe-2S]-[ferredoxin] + O2 + 2 H(+) = a 2-methoxy-6-(all-trans-polyprenyl)benzene-1,4-diol + 2 oxidized [2Fe-2S]-[ferredoxin] + H2O</text>
        <dbReference type="Rhea" id="RHEA:81183"/>
        <dbReference type="Rhea" id="RHEA-COMP:9551"/>
        <dbReference type="Rhea" id="RHEA-COMP:10000"/>
        <dbReference type="Rhea" id="RHEA-COMP:10001"/>
        <dbReference type="Rhea" id="RHEA-COMP:10858"/>
        <dbReference type="ChEBI" id="CHEBI:15377"/>
        <dbReference type="ChEBI" id="CHEBI:15378"/>
        <dbReference type="ChEBI" id="CHEBI:15379"/>
        <dbReference type="ChEBI" id="CHEBI:33737"/>
        <dbReference type="ChEBI" id="CHEBI:33738"/>
        <dbReference type="ChEBI" id="CHEBI:62731"/>
        <dbReference type="ChEBI" id="CHEBI:84166"/>
        <dbReference type="EC" id="1.14.15.46"/>
    </reaction>
</comment>
<keyword evidence="4 11" id="KW-0831">Ubiquinone biosynthesis</keyword>
<keyword evidence="9 11" id="KW-0496">Mitochondrion</keyword>
<evidence type="ECO:0000256" key="11">
    <source>
        <dbReference type="HAMAP-Rule" id="MF_03193"/>
    </source>
</evidence>
<dbReference type="EC" id="1.14.15.45" evidence="11"/>
<dbReference type="NCBIfam" id="TIGR01989">
    <property type="entry name" value="COQ6"/>
    <property type="match status" value="1"/>
</dbReference>
<evidence type="ECO:0000259" key="12">
    <source>
        <dbReference type="Pfam" id="PF01494"/>
    </source>
</evidence>
<keyword evidence="10 11" id="KW-0472">Membrane</keyword>
<dbReference type="Gene3D" id="3.50.50.60">
    <property type="entry name" value="FAD/NAD(P)-binding domain"/>
    <property type="match status" value="2"/>
</dbReference>
<keyword evidence="3 11" id="KW-0285">Flavoprotein</keyword>
<protein>
    <recommendedName>
        <fullName evidence="11">Ubiquinone biosynthesis monooxygenase COQ6, mitochondrial</fullName>
        <ecNumber evidence="11">1.14.15.45</ecNumber>
    </recommendedName>
    <alternativeName>
        <fullName evidence="11">2-methoxy-6-polyprenolphenol 4-hydroxylase</fullName>
        <ecNumber evidence="11">1.14.15.46</ecNumber>
    </alternativeName>
</protein>
<gene>
    <name evidence="11" type="primary">coq6</name>
    <name evidence="13" type="ORF">CHILSU_LOCUS3649</name>
</gene>
<evidence type="ECO:0000256" key="6">
    <source>
        <dbReference type="ARBA" id="ARBA00022827"/>
    </source>
</evidence>
<evidence type="ECO:0000256" key="4">
    <source>
        <dbReference type="ARBA" id="ARBA00022688"/>
    </source>
</evidence>
<name>A0ABN8AWA2_CHISP</name>
<comment type="similarity">
    <text evidence="2 11">Belongs to the UbiH/COQ6 family.</text>
</comment>
<evidence type="ECO:0000256" key="7">
    <source>
        <dbReference type="ARBA" id="ARBA00023002"/>
    </source>
</evidence>
<keyword evidence="5 11" id="KW-0999">Mitochondrion inner membrane</keyword>
<dbReference type="InterPro" id="IPR010971">
    <property type="entry name" value="UbiH/COQ6"/>
</dbReference>
<dbReference type="NCBIfam" id="TIGR01988">
    <property type="entry name" value="Ubi-OHases"/>
    <property type="match status" value="1"/>
</dbReference>
<dbReference type="PRINTS" id="PR00420">
    <property type="entry name" value="RNGMNOXGNASE"/>
</dbReference>
<evidence type="ECO:0000256" key="10">
    <source>
        <dbReference type="ARBA" id="ARBA00023136"/>
    </source>
</evidence>
<feature type="domain" description="FAD-binding" evidence="12">
    <location>
        <begin position="38"/>
        <end position="297"/>
    </location>
</feature>
<dbReference type="PANTHER" id="PTHR43876">
    <property type="entry name" value="UBIQUINONE BIOSYNTHESIS MONOOXYGENASE COQ6, MITOCHONDRIAL"/>
    <property type="match status" value="1"/>
</dbReference>
<evidence type="ECO:0000256" key="9">
    <source>
        <dbReference type="ARBA" id="ARBA00023128"/>
    </source>
</evidence>
<comment type="subcellular location">
    <subcellularLocation>
        <location evidence="11">Mitochondrion inner membrane</location>
        <topology evidence="11">Peripheral membrane protein</topology>
        <orientation evidence="11">Matrix side</orientation>
    </subcellularLocation>
</comment>
<evidence type="ECO:0000256" key="1">
    <source>
        <dbReference type="ARBA" id="ARBA00001974"/>
    </source>
</evidence>
<evidence type="ECO:0000256" key="2">
    <source>
        <dbReference type="ARBA" id="ARBA00005349"/>
    </source>
</evidence>
<organism evidence="13 14">
    <name type="scientific">Chilo suppressalis</name>
    <name type="common">Asiatic rice borer moth</name>
    <dbReference type="NCBI Taxonomy" id="168631"/>
    <lineage>
        <taxon>Eukaryota</taxon>
        <taxon>Metazoa</taxon>
        <taxon>Ecdysozoa</taxon>
        <taxon>Arthropoda</taxon>
        <taxon>Hexapoda</taxon>
        <taxon>Insecta</taxon>
        <taxon>Pterygota</taxon>
        <taxon>Neoptera</taxon>
        <taxon>Endopterygota</taxon>
        <taxon>Lepidoptera</taxon>
        <taxon>Glossata</taxon>
        <taxon>Ditrysia</taxon>
        <taxon>Pyraloidea</taxon>
        <taxon>Crambidae</taxon>
        <taxon>Crambinae</taxon>
        <taxon>Chilo</taxon>
    </lineage>
</organism>
<dbReference type="InterPro" id="IPR018168">
    <property type="entry name" value="Ubi_Hdrlase_CS"/>
</dbReference>
<reference evidence="13" key="1">
    <citation type="submission" date="2021-12" db="EMBL/GenBank/DDBJ databases">
        <authorList>
            <person name="King R."/>
        </authorList>
    </citation>
    <scope>NUCLEOTIDE SEQUENCE</scope>
</reference>
<comment type="function">
    <text evidence="11">FAD-dependent monooxygenase required for two non-consecutive steps during ubiquinone biosynthesis. Required for the C5-ring hydroxylation during ubiquinone biosynthesis by catalyzing the hydroxylation of 4-hydroxy-3-(all-trans-polyprenyl)benzoic acid to 3,4-dihydroxy-5-(all-trans-polyprenyl)benzoic acid. Also acts downstream of coq4, for the C1-hydroxylation during ubiquinone biosynthesis by catalyzing the hydroxylation of 2-methoxy-6-(all-trans-polyprenyl)phenol to 2-methoxy-6-(all-trans-polyprenyl)benzene-1,4-diol. The electrons required for the hydroxylation reaction are funneled indirectly to coq6 from NADPH via a ferredoxin/ferredoxin reductase system.</text>
</comment>
<keyword evidence="14" id="KW-1185">Reference proteome</keyword>
<evidence type="ECO:0000313" key="13">
    <source>
        <dbReference type="EMBL" id="CAH0400455.1"/>
    </source>
</evidence>
<sequence length="470" mass="51856">MLLPSTLRRLLALTNNSKALLPLRTLATVKEETIKEKYDIIIAGGGMVGCTLACALGKNSVMSNLKILLLEGSPNQTYQLKPEYSNRVVALNQNTKSLMNSLKIWRHIEKARLQPVRYMQVWDACSDALISFSSSDILDDDIAYIVENDLLLHAVNTELASTEIENLKIVYGAKISDYQLSKSDNKTATENIVKMSNGDVYACELLIGADGANSAVRKAMGVQYLSWNYDQMGVVATLHLAEETENTTAWQRWLPTGPVALLPLDNSRSSLVWSVWQDEAKRLLKLSDEEFVDAVNDALWKQYPRSKGVEACVSWMSSCLRKAGLPDGAVRQLPPSVRHITAGSRAAFPLGFGHSVRYIAPGVALVGDAAHRVHPLAGQGVNLGFGDVKDLTDLLADAIYTGYEITHHSWLEKYESSRQRHNVPTQIAVDALHRLYTVDLPPIVLARSLGLQLTNALHPLKKMIMSHATT</sequence>
<dbReference type="InterPro" id="IPR000689">
    <property type="entry name" value="UbQ_mOase_COQ6"/>
</dbReference>
<accession>A0ABN8AWA2</accession>
<dbReference type="InterPro" id="IPR002938">
    <property type="entry name" value="FAD-bd"/>
</dbReference>
<feature type="domain" description="FAD-binding" evidence="12">
    <location>
        <begin position="361"/>
        <end position="421"/>
    </location>
</feature>
<evidence type="ECO:0000313" key="14">
    <source>
        <dbReference type="Proteomes" id="UP001153292"/>
    </source>
</evidence>
<dbReference type="PROSITE" id="PS01304">
    <property type="entry name" value="UBIH"/>
    <property type="match status" value="1"/>
</dbReference>
<dbReference type="InterPro" id="IPR051205">
    <property type="entry name" value="UbiH/COQ6_monooxygenase"/>
</dbReference>
<keyword evidence="8 11" id="KW-0503">Monooxygenase</keyword>
<keyword evidence="7 11" id="KW-0560">Oxidoreductase</keyword>
<evidence type="ECO:0000256" key="3">
    <source>
        <dbReference type="ARBA" id="ARBA00022630"/>
    </source>
</evidence>
<dbReference type="EMBL" id="OU963910">
    <property type="protein sequence ID" value="CAH0400455.1"/>
    <property type="molecule type" value="Genomic_DNA"/>
</dbReference>
<dbReference type="PANTHER" id="PTHR43876:SF7">
    <property type="entry name" value="UBIQUINONE BIOSYNTHESIS MONOOXYGENASE COQ6, MITOCHONDRIAL"/>
    <property type="match status" value="1"/>
</dbReference>
<keyword evidence="6 11" id="KW-0274">FAD</keyword>
<dbReference type="Proteomes" id="UP001153292">
    <property type="component" value="Chromosome 17"/>
</dbReference>
<dbReference type="SUPFAM" id="SSF51905">
    <property type="entry name" value="FAD/NAD(P)-binding domain"/>
    <property type="match status" value="1"/>
</dbReference>